<proteinExistence type="predicted"/>
<dbReference type="Gene3D" id="3.40.1410.10">
    <property type="entry name" value="Chorismate lyase-like"/>
    <property type="match status" value="1"/>
</dbReference>
<dbReference type="PANTHER" id="PTHR44846:SF1">
    <property type="entry name" value="MANNOSYL-D-GLYCERATE TRANSPORT_METABOLISM SYSTEM REPRESSOR MNGR-RELATED"/>
    <property type="match status" value="1"/>
</dbReference>
<evidence type="ECO:0000313" key="5">
    <source>
        <dbReference type="EMBL" id="NML46227.1"/>
    </source>
</evidence>
<feature type="domain" description="HTH gntR-type" evidence="4">
    <location>
        <begin position="7"/>
        <end position="74"/>
    </location>
</feature>
<accession>A0A848H6V8</accession>
<dbReference type="GO" id="GO:0003700">
    <property type="term" value="F:DNA-binding transcription factor activity"/>
    <property type="evidence" value="ECO:0007669"/>
    <property type="project" value="InterPro"/>
</dbReference>
<keyword evidence="1" id="KW-0805">Transcription regulation</keyword>
<keyword evidence="2" id="KW-0238">DNA-binding</keyword>
<dbReference type="GO" id="GO:0045892">
    <property type="term" value="P:negative regulation of DNA-templated transcription"/>
    <property type="evidence" value="ECO:0007669"/>
    <property type="project" value="TreeGrafter"/>
</dbReference>
<comment type="caution">
    <text evidence="5">The sequence shown here is derived from an EMBL/GenBank/DDBJ whole genome shotgun (WGS) entry which is preliminary data.</text>
</comment>
<dbReference type="Pfam" id="PF07702">
    <property type="entry name" value="UTRA"/>
    <property type="match status" value="1"/>
</dbReference>
<dbReference type="EMBL" id="JABBFX010000002">
    <property type="protein sequence ID" value="NML46227.1"/>
    <property type="molecule type" value="Genomic_DNA"/>
</dbReference>
<evidence type="ECO:0000256" key="1">
    <source>
        <dbReference type="ARBA" id="ARBA00023015"/>
    </source>
</evidence>
<dbReference type="PRINTS" id="PR00035">
    <property type="entry name" value="HTHGNTR"/>
</dbReference>
<dbReference type="InterPro" id="IPR036390">
    <property type="entry name" value="WH_DNA-bd_sf"/>
</dbReference>
<sequence length="250" mass="27636">MAQASPVARYHRIEMALAARIRAGMYDGTGLPGERALAAEFGAARVTIRTALQRLQDQGLVLRTERRGTVAAAEGAPARPRLLREHVDKFLDRGRPDVRKVLSFRWVPASPFVAQQLGLAAGEKLLRVVRLRSNEGGTLTYTEVHVPRHVAPAVSRTALERKAFVQLLEEHGIRIGAADQVVTCEAAGYEVAQALGIAIGAPIMKLTRVLYDADGAAIQLFMAWYRADRFQLRMRMSRREDATKVEVEET</sequence>
<dbReference type="SMART" id="SM00866">
    <property type="entry name" value="UTRA"/>
    <property type="match status" value="1"/>
</dbReference>
<dbReference type="InterPro" id="IPR028978">
    <property type="entry name" value="Chorismate_lyase_/UTRA_dom_sf"/>
</dbReference>
<evidence type="ECO:0000256" key="2">
    <source>
        <dbReference type="ARBA" id="ARBA00023125"/>
    </source>
</evidence>
<evidence type="ECO:0000256" key="3">
    <source>
        <dbReference type="ARBA" id="ARBA00023163"/>
    </source>
</evidence>
<evidence type="ECO:0000313" key="6">
    <source>
        <dbReference type="Proteomes" id="UP000541185"/>
    </source>
</evidence>
<dbReference type="Gene3D" id="1.10.10.10">
    <property type="entry name" value="Winged helix-like DNA-binding domain superfamily/Winged helix DNA-binding domain"/>
    <property type="match status" value="1"/>
</dbReference>
<dbReference type="InterPro" id="IPR000524">
    <property type="entry name" value="Tscrpt_reg_HTH_GntR"/>
</dbReference>
<protein>
    <submittedName>
        <fullName evidence="5">GntR family transcriptional regulator</fullName>
    </submittedName>
</protein>
<dbReference type="AlphaFoldDB" id="A0A848H6V8"/>
<dbReference type="PANTHER" id="PTHR44846">
    <property type="entry name" value="MANNOSYL-D-GLYCERATE TRANSPORT/METABOLISM SYSTEM REPRESSOR MNGR-RELATED"/>
    <property type="match status" value="1"/>
</dbReference>
<gene>
    <name evidence="5" type="ORF">HHL11_20935</name>
</gene>
<dbReference type="SUPFAM" id="SSF64288">
    <property type="entry name" value="Chorismate lyase-like"/>
    <property type="match status" value="1"/>
</dbReference>
<reference evidence="5 6" key="1">
    <citation type="submission" date="2020-04" db="EMBL/GenBank/DDBJ databases">
        <title>Ramlibacter sp. G-1-2-2 isolated from soil.</title>
        <authorList>
            <person name="Dahal R.H."/>
        </authorList>
    </citation>
    <scope>NUCLEOTIDE SEQUENCE [LARGE SCALE GENOMIC DNA]</scope>
    <source>
        <strain evidence="5 6">G-1-2-2</strain>
    </source>
</reference>
<dbReference type="InterPro" id="IPR036388">
    <property type="entry name" value="WH-like_DNA-bd_sf"/>
</dbReference>
<organism evidence="5 6">
    <name type="scientific">Ramlibacter agri</name>
    <dbReference type="NCBI Taxonomy" id="2728837"/>
    <lineage>
        <taxon>Bacteria</taxon>
        <taxon>Pseudomonadati</taxon>
        <taxon>Pseudomonadota</taxon>
        <taxon>Betaproteobacteria</taxon>
        <taxon>Burkholderiales</taxon>
        <taxon>Comamonadaceae</taxon>
        <taxon>Ramlibacter</taxon>
    </lineage>
</organism>
<evidence type="ECO:0000259" key="4">
    <source>
        <dbReference type="PROSITE" id="PS50949"/>
    </source>
</evidence>
<dbReference type="CDD" id="cd07377">
    <property type="entry name" value="WHTH_GntR"/>
    <property type="match status" value="1"/>
</dbReference>
<dbReference type="SMART" id="SM00345">
    <property type="entry name" value="HTH_GNTR"/>
    <property type="match status" value="1"/>
</dbReference>
<dbReference type="InterPro" id="IPR011663">
    <property type="entry name" value="UTRA"/>
</dbReference>
<keyword evidence="6" id="KW-1185">Reference proteome</keyword>
<name>A0A848H6V8_9BURK</name>
<dbReference type="InterPro" id="IPR050679">
    <property type="entry name" value="Bact_HTH_transcr_reg"/>
</dbReference>
<dbReference type="RefSeq" id="WP_169420504.1">
    <property type="nucleotide sequence ID" value="NZ_JABBFX010000002.1"/>
</dbReference>
<keyword evidence="3" id="KW-0804">Transcription</keyword>
<dbReference type="GO" id="GO:0003677">
    <property type="term" value="F:DNA binding"/>
    <property type="evidence" value="ECO:0007669"/>
    <property type="project" value="UniProtKB-KW"/>
</dbReference>
<dbReference type="Proteomes" id="UP000541185">
    <property type="component" value="Unassembled WGS sequence"/>
</dbReference>
<dbReference type="PROSITE" id="PS50949">
    <property type="entry name" value="HTH_GNTR"/>
    <property type="match status" value="1"/>
</dbReference>
<dbReference type="SUPFAM" id="SSF46785">
    <property type="entry name" value="Winged helix' DNA-binding domain"/>
    <property type="match status" value="1"/>
</dbReference>
<dbReference type="Pfam" id="PF00392">
    <property type="entry name" value="GntR"/>
    <property type="match status" value="1"/>
</dbReference>